<name>A0A9X2ALC7_9FLAO</name>
<dbReference type="Pfam" id="PF18616">
    <property type="entry name" value="CdiI_3"/>
    <property type="match status" value="1"/>
</dbReference>
<gene>
    <name evidence="1" type="ORF">MC378_14935</name>
</gene>
<comment type="caution">
    <text evidence="1">The sequence shown here is derived from an EMBL/GenBank/DDBJ whole genome shotgun (WGS) entry which is preliminary data.</text>
</comment>
<organism evidence="1 2">
    <name type="scientific">Polaribacter marinus</name>
    <dbReference type="NCBI Taxonomy" id="2916838"/>
    <lineage>
        <taxon>Bacteria</taxon>
        <taxon>Pseudomonadati</taxon>
        <taxon>Bacteroidota</taxon>
        <taxon>Flavobacteriia</taxon>
        <taxon>Flavobacteriales</taxon>
        <taxon>Flavobacteriaceae</taxon>
    </lineage>
</organism>
<sequence length="137" mass="16308">MLEKSIEQLENNYWKEESEFPTNLVKRCFEYRKIKLSELTIEQIRLLISQEIGIEFLIGIALEKLELNIIAEGNLYEGDLLDSVSKISNEFWKKNKFELKQLKIIIEKNKETIKTELGEKEYERISERIKASCQHRI</sequence>
<protein>
    <submittedName>
        <fullName evidence="1">Contact-dependent growth inhibition system immunity protein</fullName>
    </submittedName>
</protein>
<evidence type="ECO:0000313" key="1">
    <source>
        <dbReference type="EMBL" id="MCI2230473.1"/>
    </source>
</evidence>
<dbReference type="RefSeq" id="WP_242179605.1">
    <property type="nucleotide sequence ID" value="NZ_JAKQYM010000027.1"/>
</dbReference>
<evidence type="ECO:0000313" key="2">
    <source>
        <dbReference type="Proteomes" id="UP001139369"/>
    </source>
</evidence>
<accession>A0A9X2ALC7</accession>
<dbReference type="CDD" id="cd20691">
    <property type="entry name" value="CdiI_EC536-like"/>
    <property type="match status" value="1"/>
</dbReference>
<keyword evidence="2" id="KW-1185">Reference proteome</keyword>
<proteinExistence type="predicted"/>
<dbReference type="EMBL" id="JAKQYM010000027">
    <property type="protein sequence ID" value="MCI2230473.1"/>
    <property type="molecule type" value="Genomic_DNA"/>
</dbReference>
<reference evidence="1" key="1">
    <citation type="submission" date="2022-02" db="EMBL/GenBank/DDBJ databases">
        <title>Polaribacter sp. MSW13, isolated from seawater.</title>
        <authorList>
            <person name="Kristyanto S."/>
            <person name="Jung J."/>
            <person name="Jeon C.O."/>
        </authorList>
    </citation>
    <scope>NUCLEOTIDE SEQUENCE</scope>
    <source>
        <strain evidence="1">MSW13</strain>
    </source>
</reference>
<dbReference type="InterPro" id="IPR040547">
    <property type="entry name" value="CdiI"/>
</dbReference>
<dbReference type="AlphaFoldDB" id="A0A9X2ALC7"/>
<dbReference type="Proteomes" id="UP001139369">
    <property type="component" value="Unassembled WGS sequence"/>
</dbReference>